<keyword evidence="4 7" id="KW-0418">Kinase</keyword>
<dbReference type="InterPro" id="IPR036890">
    <property type="entry name" value="HATPase_C_sf"/>
</dbReference>
<name>A0ABT2RT63_9FIRM</name>
<dbReference type="PROSITE" id="PS50109">
    <property type="entry name" value="HIS_KIN"/>
    <property type="match status" value="1"/>
</dbReference>
<dbReference type="InterPro" id="IPR005467">
    <property type="entry name" value="His_kinase_dom"/>
</dbReference>
<dbReference type="RefSeq" id="WP_158361397.1">
    <property type="nucleotide sequence ID" value="NZ_JAOQKC010000001.1"/>
</dbReference>
<proteinExistence type="predicted"/>
<dbReference type="SUPFAM" id="SSF55874">
    <property type="entry name" value="ATPase domain of HSP90 chaperone/DNA topoisomerase II/histidine kinase"/>
    <property type="match status" value="1"/>
</dbReference>
<dbReference type="CDD" id="cd00082">
    <property type="entry name" value="HisKA"/>
    <property type="match status" value="1"/>
</dbReference>
<dbReference type="Pfam" id="PF00512">
    <property type="entry name" value="HisKA"/>
    <property type="match status" value="1"/>
</dbReference>
<feature type="domain" description="Histidine kinase" evidence="6">
    <location>
        <begin position="10"/>
        <end position="215"/>
    </location>
</feature>
<keyword evidence="3" id="KW-0597">Phosphoprotein</keyword>
<dbReference type="EC" id="2.7.13.3" evidence="2"/>
<dbReference type="SMART" id="SM00387">
    <property type="entry name" value="HATPase_c"/>
    <property type="match status" value="1"/>
</dbReference>
<evidence type="ECO:0000256" key="2">
    <source>
        <dbReference type="ARBA" id="ARBA00012438"/>
    </source>
</evidence>
<evidence type="ECO:0000313" key="8">
    <source>
        <dbReference type="Proteomes" id="UP001652461"/>
    </source>
</evidence>
<dbReference type="PANTHER" id="PTHR43547">
    <property type="entry name" value="TWO-COMPONENT HISTIDINE KINASE"/>
    <property type="match status" value="1"/>
</dbReference>
<dbReference type="SUPFAM" id="SSF47384">
    <property type="entry name" value="Homodimeric domain of signal transducing histidine kinase"/>
    <property type="match status" value="1"/>
</dbReference>
<dbReference type="GO" id="GO:0016301">
    <property type="term" value="F:kinase activity"/>
    <property type="evidence" value="ECO:0007669"/>
    <property type="project" value="UniProtKB-KW"/>
</dbReference>
<sequence length="215" mass="24140">MDELNFTIAKITHEMRNPLTLIHSSLQLIQSTHPEVHDFQFWDQTMQDVDYLTQLLEDLSSYTDDRRFFMCEVDIRELLLSLESSLQPYIQEQGKHFSLHLPAQLPSVFGNPVKLKQAFLNLLKNAFEATDEGGCVSLSARKYLDQLIIRITDDGCGMTPETLAAIFTPFSSGKAGGTGLGLAITRKIIQAHYGMIEVASTPHRGTTFTITLPHL</sequence>
<reference evidence="7 8" key="1">
    <citation type="journal article" date="2021" name="ISME Commun">
        <title>Automated analysis of genomic sequences facilitates high-throughput and comprehensive description of bacteria.</title>
        <authorList>
            <person name="Hitch T.C.A."/>
        </authorList>
    </citation>
    <scope>NUCLEOTIDE SEQUENCE [LARGE SCALE GENOMIC DNA]</scope>
    <source>
        <strain evidence="7 8">Sanger_04</strain>
    </source>
</reference>
<dbReference type="InterPro" id="IPR003594">
    <property type="entry name" value="HATPase_dom"/>
</dbReference>
<dbReference type="Gene3D" id="3.30.565.10">
    <property type="entry name" value="Histidine kinase-like ATPase, C-terminal domain"/>
    <property type="match status" value="1"/>
</dbReference>
<dbReference type="InterPro" id="IPR003661">
    <property type="entry name" value="HisK_dim/P_dom"/>
</dbReference>
<dbReference type="EMBL" id="JAOQKC010000001">
    <property type="protein sequence ID" value="MCU6695452.1"/>
    <property type="molecule type" value="Genomic_DNA"/>
</dbReference>
<evidence type="ECO:0000256" key="5">
    <source>
        <dbReference type="ARBA" id="ARBA00023012"/>
    </source>
</evidence>
<organism evidence="7 8">
    <name type="scientific">Laedolimicola ammoniilytica</name>
    <dbReference type="NCBI Taxonomy" id="2981771"/>
    <lineage>
        <taxon>Bacteria</taxon>
        <taxon>Bacillati</taxon>
        <taxon>Bacillota</taxon>
        <taxon>Clostridia</taxon>
        <taxon>Lachnospirales</taxon>
        <taxon>Lachnospiraceae</taxon>
        <taxon>Laedolimicola</taxon>
    </lineage>
</organism>
<gene>
    <name evidence="7" type="ORF">OCV63_00865</name>
</gene>
<dbReference type="Gene3D" id="1.10.287.130">
    <property type="match status" value="1"/>
</dbReference>
<keyword evidence="4 7" id="KW-0808">Transferase</keyword>
<accession>A0ABT2RT63</accession>
<keyword evidence="5" id="KW-0902">Two-component regulatory system</keyword>
<dbReference type="PRINTS" id="PR00344">
    <property type="entry name" value="BCTRLSENSOR"/>
</dbReference>
<keyword evidence="8" id="KW-1185">Reference proteome</keyword>
<dbReference type="InterPro" id="IPR004358">
    <property type="entry name" value="Sig_transdc_His_kin-like_C"/>
</dbReference>
<comment type="caution">
    <text evidence="7">The sequence shown here is derived from an EMBL/GenBank/DDBJ whole genome shotgun (WGS) entry which is preliminary data.</text>
</comment>
<evidence type="ECO:0000256" key="1">
    <source>
        <dbReference type="ARBA" id="ARBA00000085"/>
    </source>
</evidence>
<evidence type="ECO:0000259" key="6">
    <source>
        <dbReference type="PROSITE" id="PS50109"/>
    </source>
</evidence>
<dbReference type="Pfam" id="PF02518">
    <property type="entry name" value="HATPase_c"/>
    <property type="match status" value="1"/>
</dbReference>
<protein>
    <recommendedName>
        <fullName evidence="2">histidine kinase</fullName>
        <ecNumber evidence="2">2.7.13.3</ecNumber>
    </recommendedName>
</protein>
<comment type="catalytic activity">
    <reaction evidence="1">
        <text>ATP + protein L-histidine = ADP + protein N-phospho-L-histidine.</text>
        <dbReference type="EC" id="2.7.13.3"/>
    </reaction>
</comment>
<evidence type="ECO:0000313" key="7">
    <source>
        <dbReference type="EMBL" id="MCU6695452.1"/>
    </source>
</evidence>
<dbReference type="InterPro" id="IPR036097">
    <property type="entry name" value="HisK_dim/P_sf"/>
</dbReference>
<dbReference type="PANTHER" id="PTHR43547:SF2">
    <property type="entry name" value="HYBRID SIGNAL TRANSDUCTION HISTIDINE KINASE C"/>
    <property type="match status" value="1"/>
</dbReference>
<dbReference type="Proteomes" id="UP001652461">
    <property type="component" value="Unassembled WGS sequence"/>
</dbReference>
<evidence type="ECO:0000256" key="4">
    <source>
        <dbReference type="ARBA" id="ARBA00022777"/>
    </source>
</evidence>
<dbReference type="SMART" id="SM00388">
    <property type="entry name" value="HisKA"/>
    <property type="match status" value="1"/>
</dbReference>
<evidence type="ECO:0000256" key="3">
    <source>
        <dbReference type="ARBA" id="ARBA00022553"/>
    </source>
</evidence>